<evidence type="ECO:0000313" key="3">
    <source>
        <dbReference type="EMBL" id="CEH13731.1"/>
    </source>
</evidence>
<feature type="chain" id="PRO_5006059383" evidence="2">
    <location>
        <begin position="20"/>
        <end position="200"/>
    </location>
</feature>
<name>A0A0P1BCI8_9BASI</name>
<feature type="compositionally biased region" description="Polar residues" evidence="1">
    <location>
        <begin position="191"/>
        <end position="200"/>
    </location>
</feature>
<organism evidence="3 4">
    <name type="scientific">Ceraceosorus bombacis</name>
    <dbReference type="NCBI Taxonomy" id="401625"/>
    <lineage>
        <taxon>Eukaryota</taxon>
        <taxon>Fungi</taxon>
        <taxon>Dikarya</taxon>
        <taxon>Basidiomycota</taxon>
        <taxon>Ustilaginomycotina</taxon>
        <taxon>Exobasidiomycetes</taxon>
        <taxon>Ceraceosorales</taxon>
        <taxon>Ceraceosoraceae</taxon>
        <taxon>Ceraceosorus</taxon>
    </lineage>
</organism>
<sequence length="200" mass="21672">MLCFSKIAIFVSLATLAASAPIPVKREVGVLQCDTVWTGTLTFEGSSSKGNAGFVGVKDGQGLPVLVTKNANAALTPVEPQRFDFQRCTSNRTPGFMGYANTDQVVYGHLSPVNEAEKCVTRTAERFVSDGCSLSDDSSQLLQYFKLNVQSGRLSFVGVEKSAEPSRRNTKYGMQISSKKHGKVAPKKNQQDQVTLKLSK</sequence>
<feature type="signal peptide" evidence="2">
    <location>
        <begin position="1"/>
        <end position="19"/>
    </location>
</feature>
<reference evidence="3 4" key="1">
    <citation type="submission" date="2014-09" db="EMBL/GenBank/DDBJ databases">
        <authorList>
            <person name="Magalhaes I.L.F."/>
            <person name="Oliveira U."/>
            <person name="Santos F.R."/>
            <person name="Vidigal T.H.D.A."/>
            <person name="Brescovit A.D."/>
            <person name="Santos A.J."/>
        </authorList>
    </citation>
    <scope>NUCLEOTIDE SEQUENCE [LARGE SCALE GENOMIC DNA]</scope>
</reference>
<evidence type="ECO:0000256" key="2">
    <source>
        <dbReference type="SAM" id="SignalP"/>
    </source>
</evidence>
<dbReference type="Proteomes" id="UP000054845">
    <property type="component" value="Unassembled WGS sequence"/>
</dbReference>
<dbReference type="AlphaFoldDB" id="A0A0P1BCI8"/>
<evidence type="ECO:0000256" key="1">
    <source>
        <dbReference type="SAM" id="MobiDB-lite"/>
    </source>
</evidence>
<dbReference type="EMBL" id="CCYA01000230">
    <property type="protein sequence ID" value="CEH13731.1"/>
    <property type="molecule type" value="Genomic_DNA"/>
</dbReference>
<dbReference type="OrthoDB" id="10302636at2759"/>
<protein>
    <submittedName>
        <fullName evidence="3">Uncharacterized protein</fullName>
    </submittedName>
</protein>
<feature type="region of interest" description="Disordered" evidence="1">
    <location>
        <begin position="160"/>
        <end position="200"/>
    </location>
</feature>
<keyword evidence="4" id="KW-1185">Reference proteome</keyword>
<proteinExistence type="predicted"/>
<keyword evidence="2" id="KW-0732">Signal</keyword>
<evidence type="ECO:0000313" key="4">
    <source>
        <dbReference type="Proteomes" id="UP000054845"/>
    </source>
</evidence>
<accession>A0A0P1BCI8</accession>